<dbReference type="InterPro" id="IPR000259">
    <property type="entry name" value="Adhesion_dom_fimbrial"/>
</dbReference>
<keyword evidence="4" id="KW-0281">Fimbrium</keyword>
<dbReference type="Gene3D" id="2.60.40.1090">
    <property type="entry name" value="Fimbrial-type adhesion domain"/>
    <property type="match status" value="1"/>
</dbReference>
<comment type="subcellular location">
    <subcellularLocation>
        <location evidence="1">Fimbrium</location>
    </subcellularLocation>
</comment>
<feature type="chain" id="PRO_5044285414" evidence="5">
    <location>
        <begin position="36"/>
        <end position="202"/>
    </location>
</feature>
<dbReference type="GO" id="GO:0009289">
    <property type="term" value="C:pilus"/>
    <property type="evidence" value="ECO:0007669"/>
    <property type="project" value="UniProtKB-SubCell"/>
</dbReference>
<accession>A0AB39WSZ7</accession>
<dbReference type="InterPro" id="IPR008966">
    <property type="entry name" value="Adhesion_dom_sf"/>
</dbReference>
<dbReference type="GO" id="GO:0043709">
    <property type="term" value="P:cell adhesion involved in single-species biofilm formation"/>
    <property type="evidence" value="ECO:0007669"/>
    <property type="project" value="TreeGrafter"/>
</dbReference>
<sequence length="202" mass="21843">MSDSAVRRRERLVMPCRGRVLGCLLLALQAVPGYAEIEGMSGVLLVSGALTNSPCVLDMTSADQAIDLGSVPRNQLLQPGDEASPVAFQLRFVDCRRASGSLLNERTGNLVWSAYQPVVSVAFLGQADPDDPRLLKVRGVTGMGLRLTDALGRDVRLGGRGEPLFLDRGSDTLTWQVRPTRTRAALASGAFRATLDFRLVYE</sequence>
<evidence type="ECO:0000259" key="6">
    <source>
        <dbReference type="Pfam" id="PF00419"/>
    </source>
</evidence>
<evidence type="ECO:0000313" key="7">
    <source>
        <dbReference type="EMBL" id="XDV05026.1"/>
    </source>
</evidence>
<evidence type="ECO:0000256" key="1">
    <source>
        <dbReference type="ARBA" id="ARBA00004561"/>
    </source>
</evidence>
<protein>
    <submittedName>
        <fullName evidence="7">Fimbrial protein</fullName>
    </submittedName>
</protein>
<dbReference type="SUPFAM" id="SSF49401">
    <property type="entry name" value="Bacterial adhesins"/>
    <property type="match status" value="1"/>
</dbReference>
<evidence type="ECO:0000256" key="4">
    <source>
        <dbReference type="ARBA" id="ARBA00023263"/>
    </source>
</evidence>
<dbReference type="EMBL" id="CP165623">
    <property type="protein sequence ID" value="XDV05026.1"/>
    <property type="molecule type" value="Genomic_DNA"/>
</dbReference>
<feature type="domain" description="Fimbrial-type adhesion" evidence="6">
    <location>
        <begin position="47"/>
        <end position="201"/>
    </location>
</feature>
<evidence type="ECO:0000256" key="5">
    <source>
        <dbReference type="SAM" id="SignalP"/>
    </source>
</evidence>
<reference evidence="7" key="1">
    <citation type="submission" date="2024-07" db="EMBL/GenBank/DDBJ databases">
        <authorList>
            <person name="Biller S.J."/>
        </authorList>
    </citation>
    <scope>NUCLEOTIDE SEQUENCE</scope>
    <source>
        <strain evidence="7">WC2401</strain>
    </source>
</reference>
<dbReference type="InterPro" id="IPR036937">
    <property type="entry name" value="Adhesion_dom_fimbrial_sf"/>
</dbReference>
<dbReference type="PANTHER" id="PTHR33420:SF3">
    <property type="entry name" value="FIMBRIAL SUBUNIT ELFA"/>
    <property type="match status" value="1"/>
</dbReference>
<dbReference type="RefSeq" id="WP_106116577.1">
    <property type="nucleotide sequence ID" value="NZ_CP165623.1"/>
</dbReference>
<evidence type="ECO:0000256" key="3">
    <source>
        <dbReference type="ARBA" id="ARBA00022729"/>
    </source>
</evidence>
<comment type="similarity">
    <text evidence="2">Belongs to the fimbrial protein family.</text>
</comment>
<dbReference type="Pfam" id="PF00419">
    <property type="entry name" value="Fimbrial"/>
    <property type="match status" value="1"/>
</dbReference>
<keyword evidence="3 5" id="KW-0732">Signal</keyword>
<organism evidence="7">
    <name type="scientific">Pseudomonas sp. WC2401</name>
    <dbReference type="NCBI Taxonomy" id="3234143"/>
    <lineage>
        <taxon>Bacteria</taxon>
        <taxon>Pseudomonadati</taxon>
        <taxon>Pseudomonadota</taxon>
        <taxon>Gammaproteobacteria</taxon>
        <taxon>Pseudomonadales</taxon>
        <taxon>Pseudomonadaceae</taxon>
        <taxon>Pseudomonas</taxon>
    </lineage>
</organism>
<dbReference type="AlphaFoldDB" id="A0AB39WSZ7"/>
<dbReference type="PANTHER" id="PTHR33420">
    <property type="entry name" value="FIMBRIAL SUBUNIT ELFA-RELATED"/>
    <property type="match status" value="1"/>
</dbReference>
<evidence type="ECO:0000256" key="2">
    <source>
        <dbReference type="ARBA" id="ARBA00006671"/>
    </source>
</evidence>
<name>A0AB39WSZ7_9PSED</name>
<feature type="signal peptide" evidence="5">
    <location>
        <begin position="1"/>
        <end position="35"/>
    </location>
</feature>
<gene>
    <name evidence="7" type="ORF">AB3G35_18380</name>
</gene>
<proteinExistence type="inferred from homology"/>
<dbReference type="InterPro" id="IPR050263">
    <property type="entry name" value="Bact_Fimbrial_Adh_Pro"/>
</dbReference>